<dbReference type="PANTHER" id="PTHR34580:SF1">
    <property type="entry name" value="PROTEIN PAFC"/>
    <property type="match status" value="1"/>
</dbReference>
<dbReference type="InterPro" id="IPR057727">
    <property type="entry name" value="WCX_dom"/>
</dbReference>
<dbReference type="InterPro" id="IPR051534">
    <property type="entry name" value="CBASS_pafABC_assoc_protein"/>
</dbReference>
<dbReference type="InterPro" id="IPR026881">
    <property type="entry name" value="WYL_dom"/>
</dbReference>
<dbReference type="Proteomes" id="UP000725649">
    <property type="component" value="Unassembled WGS sequence"/>
</dbReference>
<evidence type="ECO:0000259" key="1">
    <source>
        <dbReference type="Pfam" id="PF08279"/>
    </source>
</evidence>
<dbReference type="EMBL" id="SUVG01000001">
    <property type="protein sequence ID" value="MBE6420534.1"/>
    <property type="molecule type" value="Genomic_DNA"/>
</dbReference>
<feature type="domain" description="Helix-turn-helix type 11" evidence="1">
    <location>
        <begin position="21"/>
        <end position="54"/>
    </location>
</feature>
<organism evidence="4 5">
    <name type="scientific">Candidatus Avelusimicrobium gallicola</name>
    <dbReference type="NCBI Taxonomy" id="2562704"/>
    <lineage>
        <taxon>Bacteria</taxon>
        <taxon>Pseudomonadati</taxon>
        <taxon>Elusimicrobiota</taxon>
        <taxon>Elusimicrobia</taxon>
        <taxon>Elusimicrobiales</taxon>
        <taxon>Elusimicrobiaceae</taxon>
        <taxon>Candidatus Avelusimicrobium</taxon>
    </lineage>
</organism>
<feature type="domain" description="WCX" evidence="3">
    <location>
        <begin position="226"/>
        <end position="300"/>
    </location>
</feature>
<feature type="domain" description="WYL" evidence="2">
    <location>
        <begin position="135"/>
        <end position="195"/>
    </location>
</feature>
<evidence type="ECO:0000313" key="4">
    <source>
        <dbReference type="EMBL" id="MBE6420534.1"/>
    </source>
</evidence>
<dbReference type="InterPro" id="IPR013196">
    <property type="entry name" value="HTH_11"/>
</dbReference>
<protein>
    <submittedName>
        <fullName evidence="4">WYL domain-containing protein</fullName>
    </submittedName>
</protein>
<evidence type="ECO:0000259" key="3">
    <source>
        <dbReference type="Pfam" id="PF25583"/>
    </source>
</evidence>
<evidence type="ECO:0000259" key="2">
    <source>
        <dbReference type="Pfam" id="PF13280"/>
    </source>
</evidence>
<dbReference type="InterPro" id="IPR036390">
    <property type="entry name" value="WH_DNA-bd_sf"/>
</dbReference>
<dbReference type="InterPro" id="IPR036388">
    <property type="entry name" value="WH-like_DNA-bd_sf"/>
</dbReference>
<dbReference type="SUPFAM" id="SSF46785">
    <property type="entry name" value="Winged helix' DNA-binding domain"/>
    <property type="match status" value="1"/>
</dbReference>
<dbReference type="Pfam" id="PF08279">
    <property type="entry name" value="HTH_11"/>
    <property type="match status" value="1"/>
</dbReference>
<dbReference type="Pfam" id="PF25583">
    <property type="entry name" value="WCX"/>
    <property type="match status" value="1"/>
</dbReference>
<gene>
    <name evidence="4" type="ORF">E7027_00055</name>
</gene>
<dbReference type="Pfam" id="PF13280">
    <property type="entry name" value="WYL"/>
    <property type="match status" value="1"/>
</dbReference>
<sequence length="306" mass="34612">MLGDTLNKISRLMYILGEFDKGEVYLADIAEELMVNVRTIQRDIKILESAGFPIANPSKGEYSFVEGYSLQKLQLSAKEAAMLALLSSIAGSLGGAFQETYVSLRNRILENDKTNPFYIKLPKGQAFLDDSHSKLIEKAIKKSEKLTIVYDKSKLSGKDISPLKIAWFDGFWYLLALGKDEKILKLRLDKIKNLTPTGILFKRPKKVEKILEESASVWFEDNRDKRVELAVAPEVASYFEKKEYFPRQKVLKKSGKDGLVLECFAGKYEEILPTILAWIPHITVQEPKELKDLVAGKIAAYNGKIK</sequence>
<accession>A0A928HDK8</accession>
<dbReference type="PANTHER" id="PTHR34580">
    <property type="match status" value="1"/>
</dbReference>
<name>A0A928HDK8_9BACT</name>
<dbReference type="Gene3D" id="1.10.10.10">
    <property type="entry name" value="Winged helix-like DNA-binding domain superfamily/Winged helix DNA-binding domain"/>
    <property type="match status" value="1"/>
</dbReference>
<dbReference type="PROSITE" id="PS52050">
    <property type="entry name" value="WYL"/>
    <property type="match status" value="1"/>
</dbReference>
<evidence type="ECO:0000313" key="5">
    <source>
        <dbReference type="Proteomes" id="UP000725649"/>
    </source>
</evidence>
<proteinExistence type="predicted"/>
<dbReference type="AlphaFoldDB" id="A0A928HDK8"/>
<comment type="caution">
    <text evidence="4">The sequence shown here is derived from an EMBL/GenBank/DDBJ whole genome shotgun (WGS) entry which is preliminary data.</text>
</comment>
<reference evidence="4" key="1">
    <citation type="submission" date="2019-04" db="EMBL/GenBank/DDBJ databases">
        <title>Evolution of Biomass-Degrading Anaerobic Consortia Revealed by Metagenomics.</title>
        <authorList>
            <person name="Peng X."/>
        </authorList>
    </citation>
    <scope>NUCLEOTIDE SEQUENCE</scope>
    <source>
        <strain evidence="4">SIG66</strain>
    </source>
</reference>